<evidence type="ECO:0000313" key="3">
    <source>
        <dbReference type="Proteomes" id="UP000317778"/>
    </source>
</evidence>
<dbReference type="AlphaFoldDB" id="A0A532V720"/>
<comment type="caution">
    <text evidence="2">The sequence shown here is derived from an EMBL/GenBank/DDBJ whole genome shotgun (WGS) entry which is preliminary data.</text>
</comment>
<protein>
    <recommendedName>
        <fullName evidence="1">FlgD/Vpr Ig-like domain-containing protein</fullName>
    </recommendedName>
</protein>
<evidence type="ECO:0000313" key="2">
    <source>
        <dbReference type="EMBL" id="TKJ42995.1"/>
    </source>
</evidence>
<evidence type="ECO:0000259" key="1">
    <source>
        <dbReference type="Pfam" id="PF13860"/>
    </source>
</evidence>
<organism evidence="2 3">
    <name type="scientific">candidate division TA06 bacterium B3_TA06</name>
    <dbReference type="NCBI Taxonomy" id="2012487"/>
    <lineage>
        <taxon>Bacteria</taxon>
        <taxon>Bacteria division TA06</taxon>
    </lineage>
</organism>
<reference evidence="2 3" key="1">
    <citation type="submission" date="2017-06" db="EMBL/GenBank/DDBJ databases">
        <title>Novel microbial phyla capable of carbon fixation and sulfur reduction in deep-sea sediments.</title>
        <authorList>
            <person name="Huang J."/>
            <person name="Baker B."/>
            <person name="Wang Y."/>
        </authorList>
    </citation>
    <scope>NUCLEOTIDE SEQUENCE [LARGE SCALE GENOMIC DNA]</scope>
    <source>
        <strain evidence="2">B3_TA06</strain>
    </source>
</reference>
<dbReference type="Proteomes" id="UP000317778">
    <property type="component" value="Unassembled WGS sequence"/>
</dbReference>
<feature type="domain" description="FlgD/Vpr Ig-like" evidence="1">
    <location>
        <begin position="866"/>
        <end position="927"/>
    </location>
</feature>
<dbReference type="EMBL" id="NJBO01000007">
    <property type="protein sequence ID" value="TKJ42995.1"/>
    <property type="molecule type" value="Genomic_DNA"/>
</dbReference>
<sequence length="943" mass="103694">MRKLILGLSLALLVALPLFGEWQEETRITNTSGNSYLTSSGGWGIAADTNNVHISWYDYSYSNDRIRYVGFPIGSPPDAGAGTGLSSRSGYYPVVAANGSGNVQVSWRDGSSPYGLRFREYSDSWGSIINYGYSGKYNYYPAIVTDPSGNTHSVYHRYDGYYPYYYRIYYQRRDAGSSSFTSPKLIYTPPYSYRDAEHPSICLTSEGYIHVVWTQDWSPYNLGYAYSPNNGSTFYTFSIPNTRAYYGGPDGSPSMCADHDDNLYVAYVDISSSPYQIAVVKRTGTTWSSRVRISASSSSCYYPSMCCDAFGNIWVVWRDRRSGIYEVYYNRLPAGAEFATGWEGEQRLTSEDGNNSYIPQIAADPHGNVHVCWYDYRDGNHEIYYNWFCPVPPNDVAPVSIDAPADTVWSEYTYTPQATVASFAEDTSFTFDVVCEFDSAGTVVYSDTAGVIDLAGGDSVEVSFASWTAGEADGLSYTMTVITLLAEDTKPANDTLSKTVTAIWPPRDVAPVAIITPPDRVWAGCIHIPRAVIKNFWESTESFDVLCEFDSAGTIIYSDVVTVTDLAGGDSVEVEFATWSAGAEDEFDYLMTVTTLHPKDLNPANDTISKIVAARKAVPDLDIQDYAGNLSANTMELTSVTNSIVVGSYVMVNPDNGKKNVDLYDGPANIDLDLTYSCTDLATYGGGWTIGAANVNPDLNEVSWLALGSGAQNIAQVYVPNETPFETYVGEVRVIGTAEDGSTDADKFTLKVTVVVNKGGGHPSSFGGEPLAQGNRLYWSNFGFGEQGFNLYRAESEEFTRLNDACMNCNEYTDADIVAEVDYRYKLGLLMADESEVLLGPLSLTSSQKVGSLVLEQNWPNPWTDATEISYFLPKGISSTTLKVYDISGKLVKTLAEGSHDAGAHSVIWDGKDERGIHVSSGVYFYMLSTDDQRQTNKMLLLR</sequence>
<dbReference type="Pfam" id="PF15892">
    <property type="entry name" value="BNR_4"/>
    <property type="match status" value="1"/>
</dbReference>
<dbReference type="SUPFAM" id="SSF89372">
    <property type="entry name" value="Fucose-specific lectin"/>
    <property type="match status" value="1"/>
</dbReference>
<dbReference type="Pfam" id="PF13860">
    <property type="entry name" value="FlgD_ig"/>
    <property type="match status" value="1"/>
</dbReference>
<dbReference type="InterPro" id="IPR026444">
    <property type="entry name" value="Secre_tail"/>
</dbReference>
<name>A0A532V720_UNCT6</name>
<dbReference type="Gene3D" id="2.60.40.4070">
    <property type="match status" value="1"/>
</dbReference>
<accession>A0A532V720</accession>
<gene>
    <name evidence="2" type="ORF">CEE36_05785</name>
</gene>
<dbReference type="InterPro" id="IPR025965">
    <property type="entry name" value="FlgD/Vpr_Ig-like"/>
</dbReference>
<proteinExistence type="predicted"/>
<dbReference type="NCBIfam" id="TIGR04183">
    <property type="entry name" value="Por_Secre_tail"/>
    <property type="match status" value="1"/>
</dbReference>